<proteinExistence type="predicted"/>
<gene>
    <name evidence="1" type="ORF">SAMN02910293_00420</name>
</gene>
<dbReference type="EMBL" id="FMXP01000005">
    <property type="protein sequence ID" value="SDB08644.1"/>
    <property type="molecule type" value="Genomic_DNA"/>
</dbReference>
<dbReference type="AlphaFoldDB" id="A0A1G6AJQ1"/>
<protein>
    <submittedName>
        <fullName evidence="1">Phage protein, HK97 gp10 family</fullName>
    </submittedName>
</protein>
<organism evidence="1 2">
    <name type="scientific">Streptococcus henryi</name>
    <dbReference type="NCBI Taxonomy" id="439219"/>
    <lineage>
        <taxon>Bacteria</taxon>
        <taxon>Bacillati</taxon>
        <taxon>Bacillota</taxon>
        <taxon>Bacilli</taxon>
        <taxon>Lactobacillales</taxon>
        <taxon>Streptococcaceae</taxon>
        <taxon>Streptococcus</taxon>
    </lineage>
</organism>
<dbReference type="NCBIfam" id="TIGR01725">
    <property type="entry name" value="phge_HK97_gp10"/>
    <property type="match status" value="1"/>
</dbReference>
<dbReference type="InterPro" id="IPR010064">
    <property type="entry name" value="HK97-gp10_tail"/>
</dbReference>
<reference evidence="1 2" key="1">
    <citation type="submission" date="2016-10" db="EMBL/GenBank/DDBJ databases">
        <authorList>
            <person name="de Groot N.N."/>
        </authorList>
    </citation>
    <scope>NUCLEOTIDE SEQUENCE [LARGE SCALE GENOMIC DNA]</scope>
    <source>
        <strain evidence="1 2">A-4</strain>
    </source>
</reference>
<dbReference type="STRING" id="439219.SAMN02910293_00420"/>
<evidence type="ECO:0000313" key="2">
    <source>
        <dbReference type="Proteomes" id="UP000182508"/>
    </source>
</evidence>
<evidence type="ECO:0000313" key="1">
    <source>
        <dbReference type="EMBL" id="SDB08644.1"/>
    </source>
</evidence>
<accession>A0A1G6AJQ1</accession>
<name>A0A1G6AJQ1_9STRE</name>
<dbReference type="Proteomes" id="UP000182508">
    <property type="component" value="Unassembled WGS sequence"/>
</dbReference>
<keyword evidence="2" id="KW-1185">Reference proteome</keyword>
<dbReference type="Pfam" id="PF04883">
    <property type="entry name" value="HK97-gp10_like"/>
    <property type="match status" value="1"/>
</dbReference>
<sequence>MHMAYFVEELTEWLETVKTLANLTPKEQAQITKAGAEVFRDALEEETKRKHYSNHKDLKYGHMADNITVQAKDIDGIVNGKSSVGWDNRYHANNARRLNDGTKKYRADHFVTNVQNDNSVQERVLLAEKKEYDKIIKKRGG</sequence>